<dbReference type="STRING" id="63057.A0A2P5DA81"/>
<name>A0A2P5DA81_TREOI</name>
<keyword evidence="1" id="KW-0472">Membrane</keyword>
<gene>
    <name evidence="2" type="ORF">TorRG33x02_257530</name>
</gene>
<dbReference type="EMBL" id="JXTC01000284">
    <property type="protein sequence ID" value="PON70203.1"/>
    <property type="molecule type" value="Genomic_DNA"/>
</dbReference>
<comment type="caution">
    <text evidence="2">The sequence shown here is derived from an EMBL/GenBank/DDBJ whole genome shotgun (WGS) entry which is preliminary data.</text>
</comment>
<evidence type="ECO:0000313" key="2">
    <source>
        <dbReference type="EMBL" id="PON70203.1"/>
    </source>
</evidence>
<evidence type="ECO:0000313" key="3">
    <source>
        <dbReference type="Proteomes" id="UP000237000"/>
    </source>
</evidence>
<dbReference type="InterPro" id="IPR057196">
    <property type="entry name" value="DUF7874"/>
</dbReference>
<accession>A0A2P5DA81</accession>
<protein>
    <submittedName>
        <fullName evidence="2">Calcium ion-binding protein</fullName>
    </submittedName>
</protein>
<dbReference type="FunCoup" id="A0A2P5DA81">
    <property type="interactions" value="34"/>
</dbReference>
<dbReference type="AlphaFoldDB" id="A0A2P5DA81"/>
<keyword evidence="3" id="KW-1185">Reference proteome</keyword>
<organism evidence="2 3">
    <name type="scientific">Trema orientale</name>
    <name type="common">Charcoal tree</name>
    <name type="synonym">Celtis orientalis</name>
    <dbReference type="NCBI Taxonomy" id="63057"/>
    <lineage>
        <taxon>Eukaryota</taxon>
        <taxon>Viridiplantae</taxon>
        <taxon>Streptophyta</taxon>
        <taxon>Embryophyta</taxon>
        <taxon>Tracheophyta</taxon>
        <taxon>Spermatophyta</taxon>
        <taxon>Magnoliopsida</taxon>
        <taxon>eudicotyledons</taxon>
        <taxon>Gunneridae</taxon>
        <taxon>Pentapetalae</taxon>
        <taxon>rosids</taxon>
        <taxon>fabids</taxon>
        <taxon>Rosales</taxon>
        <taxon>Cannabaceae</taxon>
        <taxon>Trema</taxon>
    </lineage>
</organism>
<feature type="transmembrane region" description="Helical" evidence="1">
    <location>
        <begin position="133"/>
        <end position="150"/>
    </location>
</feature>
<dbReference type="PANTHER" id="PTHR37754">
    <property type="entry name" value="CALCIUM ION-BINDING PROTEIN"/>
    <property type="match status" value="1"/>
</dbReference>
<dbReference type="InParanoid" id="A0A2P5DA81"/>
<dbReference type="Pfam" id="PF25284">
    <property type="entry name" value="DUF7874"/>
    <property type="match status" value="1"/>
</dbReference>
<sequence length="163" mass="18404">MGLIMSGMAGGSMYSRMINFVTDTMYTFVQDSKNEEEFQAAILRIFKSLNSSLPGKHYDVPPDHEIKTAFKEWKEERDDEKRKEYFVKFIRDKVKLNKIDSVTMFTGIAAPPAAMAAKRAAESVPQIKMIKNVPDVLFVPGMTVAALFFVKMSRSMAMAKIST</sequence>
<dbReference type="PANTHER" id="PTHR37754:SF1">
    <property type="entry name" value="CALCIUM ION-BINDING PROTEIN"/>
    <property type="match status" value="1"/>
</dbReference>
<reference evidence="3" key="1">
    <citation type="submission" date="2016-06" db="EMBL/GenBank/DDBJ databases">
        <title>Parallel loss of symbiosis genes in relatives of nitrogen-fixing non-legume Parasponia.</title>
        <authorList>
            <person name="Van Velzen R."/>
            <person name="Holmer R."/>
            <person name="Bu F."/>
            <person name="Rutten L."/>
            <person name="Van Zeijl A."/>
            <person name="Liu W."/>
            <person name="Santuari L."/>
            <person name="Cao Q."/>
            <person name="Sharma T."/>
            <person name="Shen D."/>
            <person name="Roswanjaya Y."/>
            <person name="Wardhani T."/>
            <person name="Kalhor M.S."/>
            <person name="Jansen J."/>
            <person name="Van den Hoogen J."/>
            <person name="Gungor B."/>
            <person name="Hartog M."/>
            <person name="Hontelez J."/>
            <person name="Verver J."/>
            <person name="Yang W.-C."/>
            <person name="Schijlen E."/>
            <person name="Repin R."/>
            <person name="Schilthuizen M."/>
            <person name="Schranz E."/>
            <person name="Heidstra R."/>
            <person name="Miyata K."/>
            <person name="Fedorova E."/>
            <person name="Kohlen W."/>
            <person name="Bisseling T."/>
            <person name="Smit S."/>
            <person name="Geurts R."/>
        </authorList>
    </citation>
    <scope>NUCLEOTIDE SEQUENCE [LARGE SCALE GENOMIC DNA]</scope>
    <source>
        <strain evidence="3">cv. RG33-2</strain>
    </source>
</reference>
<evidence type="ECO:0000256" key="1">
    <source>
        <dbReference type="SAM" id="Phobius"/>
    </source>
</evidence>
<keyword evidence="1" id="KW-0812">Transmembrane</keyword>
<dbReference type="Proteomes" id="UP000237000">
    <property type="component" value="Unassembled WGS sequence"/>
</dbReference>
<proteinExistence type="predicted"/>
<keyword evidence="1" id="KW-1133">Transmembrane helix</keyword>
<dbReference type="OrthoDB" id="1868634at2759"/>